<evidence type="ECO:0000313" key="10">
    <source>
        <dbReference type="Proteomes" id="UP000606193"/>
    </source>
</evidence>
<dbReference type="RefSeq" id="WP_249298623.1">
    <property type="nucleotide sequence ID" value="NZ_JACRSX010000032.1"/>
</dbReference>
<organism evidence="9 10">
    <name type="scientific">Jutongia huaianensis</name>
    <dbReference type="NCBI Taxonomy" id="2763668"/>
    <lineage>
        <taxon>Bacteria</taxon>
        <taxon>Bacillati</taxon>
        <taxon>Bacillota</taxon>
        <taxon>Clostridia</taxon>
        <taxon>Lachnospirales</taxon>
        <taxon>Lachnospiraceae</taxon>
        <taxon>Jutongia</taxon>
    </lineage>
</organism>
<proteinExistence type="predicted"/>
<keyword evidence="1" id="KW-1003">Cell membrane</keyword>
<comment type="caution">
    <text evidence="9">The sequence shown here is derived from an EMBL/GenBank/DDBJ whole genome shotgun (WGS) entry which is preliminary data.</text>
</comment>
<dbReference type="InterPro" id="IPR006741">
    <property type="entry name" value="AgrB"/>
</dbReference>
<feature type="transmembrane region" description="Helical" evidence="8">
    <location>
        <begin position="12"/>
        <end position="33"/>
    </location>
</feature>
<evidence type="ECO:0000256" key="1">
    <source>
        <dbReference type="ARBA" id="ARBA00022475"/>
    </source>
</evidence>
<reference evidence="9 10" key="1">
    <citation type="submission" date="2020-08" db="EMBL/GenBank/DDBJ databases">
        <title>Genome public.</title>
        <authorList>
            <person name="Liu C."/>
            <person name="Sun Q."/>
        </authorList>
    </citation>
    <scope>NUCLEOTIDE SEQUENCE [LARGE SCALE GENOMIC DNA]</scope>
    <source>
        <strain evidence="9 10">NSJ-37</strain>
    </source>
</reference>
<sequence length="126" mass="14138">KYTGGYHAGSFFECMGLSVIVYETYVIFFYPLIINLNYLKHFLLGVSLVVVLILGTVNHPNMQLDEIELSLCKKAARKMAVVEVIVIIISCFLGVDSSCISFMNFGFCLCAIMLLIAKIIRQEVIM</sequence>
<feature type="non-terminal residue" evidence="9">
    <location>
        <position position="1"/>
    </location>
</feature>
<dbReference type="Proteomes" id="UP000606193">
    <property type="component" value="Unassembled WGS sequence"/>
</dbReference>
<dbReference type="EMBL" id="JACRSX010000032">
    <property type="protein sequence ID" value="MBC8563630.1"/>
    <property type="molecule type" value="Genomic_DNA"/>
</dbReference>
<keyword evidence="5" id="KW-0378">Hydrolase</keyword>
<protein>
    <submittedName>
        <fullName evidence="9">Accessory gene regulator B family protein</fullName>
    </submittedName>
</protein>
<evidence type="ECO:0000313" key="9">
    <source>
        <dbReference type="EMBL" id="MBC8563630.1"/>
    </source>
</evidence>
<keyword evidence="3" id="KW-0645">Protease</keyword>
<evidence type="ECO:0000256" key="7">
    <source>
        <dbReference type="ARBA" id="ARBA00023136"/>
    </source>
</evidence>
<feature type="transmembrane region" description="Helical" evidence="8">
    <location>
        <begin position="79"/>
        <end position="95"/>
    </location>
</feature>
<accession>A0ABR7N5I5</accession>
<keyword evidence="2" id="KW-0673">Quorum sensing</keyword>
<evidence type="ECO:0000256" key="4">
    <source>
        <dbReference type="ARBA" id="ARBA00022692"/>
    </source>
</evidence>
<dbReference type="Pfam" id="PF04647">
    <property type="entry name" value="AgrB"/>
    <property type="match status" value="1"/>
</dbReference>
<keyword evidence="7 8" id="KW-0472">Membrane</keyword>
<keyword evidence="4 8" id="KW-0812">Transmembrane</keyword>
<evidence type="ECO:0000256" key="5">
    <source>
        <dbReference type="ARBA" id="ARBA00022801"/>
    </source>
</evidence>
<evidence type="ECO:0000256" key="6">
    <source>
        <dbReference type="ARBA" id="ARBA00022989"/>
    </source>
</evidence>
<evidence type="ECO:0000256" key="2">
    <source>
        <dbReference type="ARBA" id="ARBA00022654"/>
    </source>
</evidence>
<feature type="transmembrane region" description="Helical" evidence="8">
    <location>
        <begin position="39"/>
        <end position="58"/>
    </location>
</feature>
<keyword evidence="6 8" id="KW-1133">Transmembrane helix</keyword>
<keyword evidence="10" id="KW-1185">Reference proteome</keyword>
<gene>
    <name evidence="9" type="ORF">H8704_13570</name>
</gene>
<name>A0ABR7N5I5_9FIRM</name>
<evidence type="ECO:0000256" key="8">
    <source>
        <dbReference type="SAM" id="Phobius"/>
    </source>
</evidence>
<evidence type="ECO:0000256" key="3">
    <source>
        <dbReference type="ARBA" id="ARBA00022670"/>
    </source>
</evidence>